<keyword evidence="2" id="KW-1185">Reference proteome</keyword>
<evidence type="ECO:0000313" key="2">
    <source>
        <dbReference type="Proteomes" id="UP000277577"/>
    </source>
</evidence>
<name>A0ABY6T2P8_9GAMM</name>
<gene>
    <name evidence="1" type="ORF">NCTC11976_00588</name>
</gene>
<proteinExistence type="predicted"/>
<dbReference type="RefSeq" id="WP_028381512.1">
    <property type="nucleotide sequence ID" value="NZ_CAAAIT010000006.1"/>
</dbReference>
<evidence type="ECO:0000313" key="1">
    <source>
        <dbReference type="EMBL" id="VEB33934.1"/>
    </source>
</evidence>
<protein>
    <submittedName>
        <fullName evidence="1">Uncharacterized protein</fullName>
    </submittedName>
</protein>
<organism evidence="1 2">
    <name type="scientific">Legionella cherrii</name>
    <dbReference type="NCBI Taxonomy" id="28084"/>
    <lineage>
        <taxon>Bacteria</taxon>
        <taxon>Pseudomonadati</taxon>
        <taxon>Pseudomonadota</taxon>
        <taxon>Gammaproteobacteria</taxon>
        <taxon>Legionellales</taxon>
        <taxon>Legionellaceae</taxon>
        <taxon>Legionella</taxon>
    </lineage>
</organism>
<reference evidence="1 2" key="1">
    <citation type="submission" date="2018-12" db="EMBL/GenBank/DDBJ databases">
        <authorList>
            <consortium name="Pathogen Informatics"/>
        </authorList>
    </citation>
    <scope>NUCLEOTIDE SEQUENCE [LARGE SCALE GENOMIC DNA]</scope>
    <source>
        <strain evidence="1 2">NCTC11976</strain>
    </source>
</reference>
<sequence length="313" mass="36265">MKQLSDGFALINQENCLLYKNATGFIKLSALDAIQIFKNPTVEKFKNKMSLIIAHTGVLLILKSILLATIKQEQKDFELFALNDPELIIQEGKVSIRPKKNTIGHQDLINRIKDCGYDIAPIKDDFHYINEVRNQIVHHFNESPIEELKTNMISVFSMVNAICGQYSETFWGESLWENLKKLSGQSLHLLQKCRDSYQKISFKPMEYYFRCLKCSSHLLLIIQKNKEFQFQCQFCKANITKESLISSLESSNSFYNTHQIIQYLSVYGKNFSKGDIQKILAARENNSHQWGQALNFELQPRANKNRYNSQFKA</sequence>
<dbReference type="EMBL" id="LR134173">
    <property type="protein sequence ID" value="VEB33934.1"/>
    <property type="molecule type" value="Genomic_DNA"/>
</dbReference>
<dbReference type="Proteomes" id="UP000277577">
    <property type="component" value="Chromosome"/>
</dbReference>
<accession>A0ABY6T2P8</accession>